<feature type="region of interest" description="Disordered" evidence="1">
    <location>
        <begin position="53"/>
        <end position="76"/>
    </location>
</feature>
<dbReference type="Proteomes" id="UP000002009">
    <property type="component" value="Chromosome 11"/>
</dbReference>
<evidence type="ECO:0000313" key="2">
    <source>
        <dbReference type="EMBL" id="ACO66315.1"/>
    </source>
</evidence>
<dbReference type="GeneID" id="8247770"/>
<name>C1EEX4_MICCC</name>
<dbReference type="EMBL" id="CP001330">
    <property type="protein sequence ID" value="ACO66315.1"/>
    <property type="molecule type" value="Genomic_DNA"/>
</dbReference>
<dbReference type="AlphaFoldDB" id="C1EEX4"/>
<keyword evidence="3" id="KW-1185">Reference proteome</keyword>
<organism evidence="2 3">
    <name type="scientific">Micromonas commoda (strain RCC299 / NOUM17 / CCMP2709)</name>
    <name type="common">Picoplanktonic green alga</name>
    <dbReference type="NCBI Taxonomy" id="296587"/>
    <lineage>
        <taxon>Eukaryota</taxon>
        <taxon>Viridiplantae</taxon>
        <taxon>Chlorophyta</taxon>
        <taxon>Mamiellophyceae</taxon>
        <taxon>Mamiellales</taxon>
        <taxon>Mamiellaceae</taxon>
        <taxon>Micromonas</taxon>
    </lineage>
</organism>
<evidence type="ECO:0000313" key="3">
    <source>
        <dbReference type="Proteomes" id="UP000002009"/>
    </source>
</evidence>
<proteinExistence type="predicted"/>
<feature type="region of interest" description="Disordered" evidence="1">
    <location>
        <begin position="132"/>
        <end position="154"/>
    </location>
</feature>
<dbReference type="KEGG" id="mis:MICPUN_62776"/>
<dbReference type="InParanoid" id="C1EEX4"/>
<accession>C1EEX4</accession>
<feature type="compositionally biased region" description="Low complexity" evidence="1">
    <location>
        <begin position="63"/>
        <end position="75"/>
    </location>
</feature>
<protein>
    <submittedName>
        <fullName evidence="2">Uncharacterized protein</fullName>
    </submittedName>
</protein>
<evidence type="ECO:0000256" key="1">
    <source>
        <dbReference type="SAM" id="MobiDB-lite"/>
    </source>
</evidence>
<reference evidence="2 3" key="1">
    <citation type="journal article" date="2009" name="Science">
        <title>Green evolution and dynamic adaptations revealed by genomes of the marine picoeukaryotes Micromonas.</title>
        <authorList>
            <person name="Worden A.Z."/>
            <person name="Lee J.H."/>
            <person name="Mock T."/>
            <person name="Rouze P."/>
            <person name="Simmons M.P."/>
            <person name="Aerts A.L."/>
            <person name="Allen A.E."/>
            <person name="Cuvelier M.L."/>
            <person name="Derelle E."/>
            <person name="Everett M.V."/>
            <person name="Foulon E."/>
            <person name="Grimwood J."/>
            <person name="Gundlach H."/>
            <person name="Henrissat B."/>
            <person name="Napoli C."/>
            <person name="McDonald S.M."/>
            <person name="Parker M.S."/>
            <person name="Rombauts S."/>
            <person name="Salamov A."/>
            <person name="Von Dassow P."/>
            <person name="Badger J.H."/>
            <person name="Coutinho P.M."/>
            <person name="Demir E."/>
            <person name="Dubchak I."/>
            <person name="Gentemann C."/>
            <person name="Eikrem W."/>
            <person name="Gready J.E."/>
            <person name="John U."/>
            <person name="Lanier W."/>
            <person name="Lindquist E.A."/>
            <person name="Lucas S."/>
            <person name="Mayer K.F."/>
            <person name="Moreau H."/>
            <person name="Not F."/>
            <person name="Otillar R."/>
            <person name="Panaud O."/>
            <person name="Pangilinan J."/>
            <person name="Paulsen I."/>
            <person name="Piegu B."/>
            <person name="Poliakov A."/>
            <person name="Robbens S."/>
            <person name="Schmutz J."/>
            <person name="Toulza E."/>
            <person name="Wyss T."/>
            <person name="Zelensky A."/>
            <person name="Zhou K."/>
            <person name="Armbrust E.V."/>
            <person name="Bhattacharya D."/>
            <person name="Goodenough U.W."/>
            <person name="Van de Peer Y."/>
            <person name="Grigoriev I.V."/>
        </authorList>
    </citation>
    <scope>NUCLEOTIDE SEQUENCE [LARGE SCALE GENOMIC DNA]</scope>
    <source>
        <strain evidence="3">RCC299 / NOUM17</strain>
    </source>
</reference>
<sequence length="154" mass="17037">MPASLRGRRGVLAAELARGKSGTAGREDGATARRIAQASGDFVRTVPRKRAEVAARGIRRARTAPSRRAPGAPGRIRPRTHRVFFFRVCLTHHSRDDAPALRLDRSSFMFGSSARSFRHVLPPENIMLASAGATKRRRPDRARRAPFCTPKSDR</sequence>
<gene>
    <name evidence="2" type="ORF">MICPUN_62776</name>
</gene>
<dbReference type="RefSeq" id="XP_002505057.1">
    <property type="nucleotide sequence ID" value="XM_002505011.1"/>
</dbReference>